<evidence type="ECO:0000256" key="1">
    <source>
        <dbReference type="SAM" id="MobiDB-lite"/>
    </source>
</evidence>
<evidence type="ECO:0000313" key="3">
    <source>
        <dbReference type="Proteomes" id="UP001359559"/>
    </source>
</evidence>
<feature type="compositionally biased region" description="Basic and acidic residues" evidence="1">
    <location>
        <begin position="97"/>
        <end position="108"/>
    </location>
</feature>
<feature type="region of interest" description="Disordered" evidence="1">
    <location>
        <begin position="81"/>
        <end position="139"/>
    </location>
</feature>
<organism evidence="2 3">
    <name type="scientific">Clitoria ternatea</name>
    <name type="common">Butterfly pea</name>
    <dbReference type="NCBI Taxonomy" id="43366"/>
    <lineage>
        <taxon>Eukaryota</taxon>
        <taxon>Viridiplantae</taxon>
        <taxon>Streptophyta</taxon>
        <taxon>Embryophyta</taxon>
        <taxon>Tracheophyta</taxon>
        <taxon>Spermatophyta</taxon>
        <taxon>Magnoliopsida</taxon>
        <taxon>eudicotyledons</taxon>
        <taxon>Gunneridae</taxon>
        <taxon>Pentapetalae</taxon>
        <taxon>rosids</taxon>
        <taxon>fabids</taxon>
        <taxon>Fabales</taxon>
        <taxon>Fabaceae</taxon>
        <taxon>Papilionoideae</taxon>
        <taxon>50 kb inversion clade</taxon>
        <taxon>NPAAA clade</taxon>
        <taxon>indigoferoid/millettioid clade</taxon>
        <taxon>Phaseoleae</taxon>
        <taxon>Clitoria</taxon>
    </lineage>
</organism>
<reference evidence="2 3" key="1">
    <citation type="submission" date="2024-01" db="EMBL/GenBank/DDBJ databases">
        <title>The genomes of 5 underutilized Papilionoideae crops provide insights into root nodulation and disease resistance.</title>
        <authorList>
            <person name="Yuan L."/>
        </authorList>
    </citation>
    <scope>NUCLEOTIDE SEQUENCE [LARGE SCALE GENOMIC DNA]</scope>
    <source>
        <strain evidence="2">LY-2023</strain>
        <tissue evidence="2">Leaf</tissue>
    </source>
</reference>
<feature type="compositionally biased region" description="Polar residues" evidence="1">
    <location>
        <begin position="109"/>
        <end position="139"/>
    </location>
</feature>
<accession>A0AAN9ISX1</accession>
<proteinExistence type="predicted"/>
<dbReference type="Proteomes" id="UP001359559">
    <property type="component" value="Unassembled WGS sequence"/>
</dbReference>
<feature type="compositionally biased region" description="Polar residues" evidence="1">
    <location>
        <begin position="1"/>
        <end position="10"/>
    </location>
</feature>
<dbReference type="AlphaFoldDB" id="A0AAN9ISX1"/>
<feature type="region of interest" description="Disordered" evidence="1">
    <location>
        <begin position="1"/>
        <end position="46"/>
    </location>
</feature>
<dbReference type="PANTHER" id="PTHR36746">
    <property type="entry name" value="BNAC04G51760D PROTEIN"/>
    <property type="match status" value="1"/>
</dbReference>
<keyword evidence="3" id="KW-1185">Reference proteome</keyword>
<sequence>MGNRNSSNARSRVHGQATRASSSTEYDIPKMGKPVETPRTNFKGQHRIGVYSEQQQKTPLDNDDTFTNFIEHAKYKIRTVSHIGREQSNVAPAPDDNEAKRSNKKENNQNDQFSSFIQNTKNKLRATSSIRKSGSFKSG</sequence>
<dbReference type="EMBL" id="JAYKXN010000005">
    <property type="protein sequence ID" value="KAK7285403.1"/>
    <property type="molecule type" value="Genomic_DNA"/>
</dbReference>
<evidence type="ECO:0000313" key="2">
    <source>
        <dbReference type="EMBL" id="KAK7285403.1"/>
    </source>
</evidence>
<dbReference type="PANTHER" id="PTHR36746:SF3">
    <property type="entry name" value="DUF4005 DOMAIN-CONTAINING PROTEIN"/>
    <property type="match status" value="1"/>
</dbReference>
<comment type="caution">
    <text evidence="2">The sequence shown here is derived from an EMBL/GenBank/DDBJ whole genome shotgun (WGS) entry which is preliminary data.</text>
</comment>
<protein>
    <submittedName>
        <fullName evidence="2">Uncharacterized protein</fullName>
    </submittedName>
</protein>
<name>A0AAN9ISX1_CLITE</name>
<gene>
    <name evidence="2" type="ORF">RJT34_20173</name>
</gene>